<evidence type="ECO:0000313" key="2">
    <source>
        <dbReference type="Proteomes" id="UP001217044"/>
    </source>
</evidence>
<proteinExistence type="predicted"/>
<gene>
    <name evidence="1" type="ORF">M8445_12540</name>
</gene>
<dbReference type="EMBL" id="CP115165">
    <property type="protein sequence ID" value="WDA58169.1"/>
    <property type="molecule type" value="Genomic_DNA"/>
</dbReference>
<organism evidence="1 2">
    <name type="scientific">Deinococcus aquaticus</name>
    <dbReference type="NCBI Taxonomy" id="328692"/>
    <lineage>
        <taxon>Bacteria</taxon>
        <taxon>Thermotogati</taxon>
        <taxon>Deinococcota</taxon>
        <taxon>Deinococci</taxon>
        <taxon>Deinococcales</taxon>
        <taxon>Deinococcaceae</taxon>
        <taxon>Deinococcus</taxon>
    </lineage>
</organism>
<evidence type="ECO:0008006" key="3">
    <source>
        <dbReference type="Google" id="ProtNLM"/>
    </source>
</evidence>
<reference evidence="1 2" key="1">
    <citation type="submission" date="2022-12" db="EMBL/GenBank/DDBJ databases">
        <title>Genome Sequence of Deinococcus aquaticus Type Strain PB314.</title>
        <authorList>
            <person name="Albert C."/>
            <person name="Hill J."/>
            <person name="Boren L."/>
            <person name="Scholz-Ng S."/>
            <person name="Fatema N."/>
            <person name="Grosso R."/>
            <person name="Soboslay E."/>
            <person name="Tuohy J."/>
        </authorList>
    </citation>
    <scope>NUCLEOTIDE SEQUENCE [LARGE SCALE GENOMIC DNA]</scope>
    <source>
        <strain evidence="1 2">PB-314</strain>
    </source>
</reference>
<dbReference type="Proteomes" id="UP001217044">
    <property type="component" value="Chromosome"/>
</dbReference>
<accession>A0ABY7UZ25</accession>
<sequence>MDSAIIGKYSSDRLVITEFNIDRTNVRTIQNGIKRKAVGHAKQSVSISLSGYLICTSFAELELEKDRLLNALNENELKLVIGHRPNVYWLVSWSDSDLAHKAKNGGYVLPISLNFDCLESSAVNGIPVSKGYVKLDSQFIDSSGNIFEDGHASQPSAILFSPTTLTATAQTALTVGIYAIEVSKSAAYAVATLKANGVVIATLSSPVKSSNVFGISFSDSYVALHIDGFRKVVSDLSAKPTYTMNASSGKLWELELDFIPLGNYSAEVIALSSASSIIEARAVANGQQIVNLGSAPAPASLIINASGHSTASVNRFGVSSTQNQGKLVLNGIDASVETFPANDLITVEYLSGFSTLLPYLETGVNTFSASGNSQFMIAWHKRYY</sequence>
<name>A0ABY7UZ25_9DEIO</name>
<evidence type="ECO:0000313" key="1">
    <source>
        <dbReference type="EMBL" id="WDA58169.1"/>
    </source>
</evidence>
<protein>
    <recommendedName>
        <fullName evidence="3">Phage tail protein</fullName>
    </recommendedName>
</protein>
<keyword evidence="2" id="KW-1185">Reference proteome</keyword>
<dbReference type="RefSeq" id="WP_273988123.1">
    <property type="nucleotide sequence ID" value="NZ_BAABQT010000015.1"/>
</dbReference>